<evidence type="ECO:0000256" key="1">
    <source>
        <dbReference type="ARBA" id="ARBA00022729"/>
    </source>
</evidence>
<dbReference type="Gene3D" id="1.25.40.650">
    <property type="match status" value="1"/>
</dbReference>
<evidence type="ECO:0000256" key="2">
    <source>
        <dbReference type="ARBA" id="ARBA00022960"/>
    </source>
</evidence>
<gene>
    <name evidence="8" type="primary">lpoA</name>
    <name evidence="10" type="ORF">SAMN05660772_01702</name>
</gene>
<feature type="transmembrane region" description="Helical" evidence="9">
    <location>
        <begin position="24"/>
        <end position="42"/>
    </location>
</feature>
<accession>A0A1W1UIG0</accession>
<dbReference type="GO" id="GO:0008360">
    <property type="term" value="P:regulation of cell shape"/>
    <property type="evidence" value="ECO:0007669"/>
    <property type="project" value="UniProtKB-KW"/>
</dbReference>
<evidence type="ECO:0000256" key="8">
    <source>
        <dbReference type="HAMAP-Rule" id="MF_01890"/>
    </source>
</evidence>
<evidence type="ECO:0000313" key="11">
    <source>
        <dbReference type="Proteomes" id="UP000192408"/>
    </source>
</evidence>
<dbReference type="InterPro" id="IPR011990">
    <property type="entry name" value="TPR-like_helical_dom_sf"/>
</dbReference>
<dbReference type="GO" id="GO:0031241">
    <property type="term" value="C:periplasmic side of cell outer membrane"/>
    <property type="evidence" value="ECO:0007669"/>
    <property type="project" value="UniProtKB-UniRule"/>
</dbReference>
<keyword evidence="11" id="KW-1185">Reference proteome</keyword>
<dbReference type="HAMAP" id="MF_01890">
    <property type="entry name" value="LpoA"/>
    <property type="match status" value="1"/>
</dbReference>
<dbReference type="Proteomes" id="UP000192408">
    <property type="component" value="Unassembled WGS sequence"/>
</dbReference>
<keyword evidence="2 8" id="KW-0133">Cell shape</keyword>
<dbReference type="InterPro" id="IPR007443">
    <property type="entry name" value="LpoA"/>
</dbReference>
<comment type="similarity">
    <text evidence="8">Belongs to the LpoA family.</text>
</comment>
<keyword evidence="9" id="KW-0812">Transmembrane</keyword>
<comment type="function">
    <text evidence="8">Regulator of peptidoglycan synthesis that is essential for the function of penicillin-binding protein 1A (PBP1a).</text>
</comment>
<dbReference type="AlphaFoldDB" id="A0A1W1UIG0"/>
<dbReference type="PANTHER" id="PTHR38038:SF1">
    <property type="entry name" value="PENICILLIN-BINDING PROTEIN ACTIVATOR LPOA"/>
    <property type="match status" value="1"/>
</dbReference>
<keyword evidence="5" id="KW-0564">Palmitate</keyword>
<organism evidence="10 11">
    <name type="scientific">Pasteurella testudinis DSM 23072</name>
    <dbReference type="NCBI Taxonomy" id="1122938"/>
    <lineage>
        <taxon>Bacteria</taxon>
        <taxon>Pseudomonadati</taxon>
        <taxon>Pseudomonadota</taxon>
        <taxon>Gammaproteobacteria</taxon>
        <taxon>Pasteurellales</taxon>
        <taxon>Pasteurellaceae</taxon>
        <taxon>Pasteurella</taxon>
    </lineage>
</organism>
<dbReference type="Gene3D" id="3.40.50.2300">
    <property type="match status" value="2"/>
</dbReference>
<proteinExistence type="inferred from homology"/>
<keyword evidence="4 8" id="KW-0472">Membrane</keyword>
<evidence type="ECO:0000313" key="10">
    <source>
        <dbReference type="EMBL" id="SMB80803.1"/>
    </source>
</evidence>
<dbReference type="RefSeq" id="WP_084256005.1">
    <property type="nucleotide sequence ID" value="NZ_FWWV01000004.1"/>
</dbReference>
<evidence type="ECO:0000256" key="5">
    <source>
        <dbReference type="ARBA" id="ARBA00023139"/>
    </source>
</evidence>
<protein>
    <recommendedName>
        <fullName evidence="8">Penicillin-binding protein activator LpoA</fullName>
        <shortName evidence="8">PBP activator LpoA</shortName>
    </recommendedName>
</protein>
<dbReference type="GO" id="GO:0009252">
    <property type="term" value="P:peptidoglycan biosynthetic process"/>
    <property type="evidence" value="ECO:0007669"/>
    <property type="project" value="UniProtKB-UniRule"/>
</dbReference>
<dbReference type="SUPFAM" id="SSF53822">
    <property type="entry name" value="Periplasmic binding protein-like I"/>
    <property type="match status" value="1"/>
</dbReference>
<dbReference type="InterPro" id="IPR028082">
    <property type="entry name" value="Peripla_BP_I"/>
</dbReference>
<dbReference type="EMBL" id="FWWV01000004">
    <property type="protein sequence ID" value="SMB80803.1"/>
    <property type="molecule type" value="Genomic_DNA"/>
</dbReference>
<keyword evidence="3 8" id="KW-0573">Peptidoglycan synthesis</keyword>
<reference evidence="11" key="1">
    <citation type="submission" date="2017-04" db="EMBL/GenBank/DDBJ databases">
        <authorList>
            <person name="Varghese N."/>
            <person name="Submissions S."/>
        </authorList>
    </citation>
    <scope>NUCLEOTIDE SEQUENCE [LARGE SCALE GENOMIC DNA]</scope>
    <source>
        <strain evidence="11">DSM 23072</strain>
    </source>
</reference>
<evidence type="ECO:0000256" key="7">
    <source>
        <dbReference type="ARBA" id="ARBA00023288"/>
    </source>
</evidence>
<dbReference type="Pfam" id="PF04348">
    <property type="entry name" value="LppC"/>
    <property type="match status" value="1"/>
</dbReference>
<comment type="subunit">
    <text evidence="8">Interacts with PBP1a.</text>
</comment>
<evidence type="ECO:0000256" key="9">
    <source>
        <dbReference type="SAM" id="Phobius"/>
    </source>
</evidence>
<dbReference type="PANTHER" id="PTHR38038">
    <property type="entry name" value="PENICILLIN-BINDING PROTEIN ACTIVATOR LPOA"/>
    <property type="match status" value="1"/>
</dbReference>
<keyword evidence="6 8" id="KW-0998">Cell outer membrane</keyword>
<name>A0A1W1UIG0_9PAST</name>
<keyword evidence="1 8" id="KW-0732">Signal</keyword>
<dbReference type="STRING" id="1122938.SAMN05660772_01702"/>
<evidence type="ECO:0000256" key="6">
    <source>
        <dbReference type="ARBA" id="ARBA00023237"/>
    </source>
</evidence>
<sequence length="612" mass="66784">MSKTNASKTNVLTILLQRYNIKHLLMPFFMVLFLSACNVDLFSGSSGTILQRDANASSEFYLNRAEQAKDKTEKTNYQLLSARVLLTENKMSQAEALLASLQGLDKEQTLDKNLIQAQIYANKRANSNATATLQTIPLNQLSNSQKARYYVAQAKVAANQNNLTDAVKSLVQADQVITDTERKQQNINNIWKLLRAGNATTLRNITPESGDTALNGWLSLINAYNSNIAQPENLRNAIQSWRSAYPNHSAAYLLPTEIQDALNYQQMALNNIALLLPTSGNAQLIGTTIKKGFDEARGASAVQVTTYDTMTTPIADIVAQAKANGVQALVGPLIKNNVDSMLANDTAGLQVLALNSTANAQPIANVCYYGLSPEAEARSAADRIWNDGVRNPLVIVPQNDLGQRTASAFNLRWQQLAATDATTQFYNSPNDILAALQSGLGNVQSEQRSESIAAITGANVQTSGYTREDIQALYIVADSADLLDIKNSINNSAYGRSLKLYATSRSNSPNNGPDYRLTMEGLKFSEIPFLSDTQNSQYAQVASATGGDYSLIRLYAMGSDAWSLINKFNELRQIPGYTINGLTGKLSAGNGCNIDREMTWLEYQGGRIRVLN</sequence>
<keyword evidence="9" id="KW-1133">Transmembrane helix</keyword>
<dbReference type="Gene3D" id="1.25.40.10">
    <property type="entry name" value="Tetratricopeptide repeat domain"/>
    <property type="match status" value="1"/>
</dbReference>
<dbReference type="CDD" id="cd06339">
    <property type="entry name" value="PBP1_YraM_LppC_lipoprotein-like"/>
    <property type="match status" value="1"/>
</dbReference>
<evidence type="ECO:0000256" key="3">
    <source>
        <dbReference type="ARBA" id="ARBA00022984"/>
    </source>
</evidence>
<evidence type="ECO:0000256" key="4">
    <source>
        <dbReference type="ARBA" id="ARBA00023136"/>
    </source>
</evidence>
<dbReference type="GO" id="GO:0030234">
    <property type="term" value="F:enzyme regulator activity"/>
    <property type="evidence" value="ECO:0007669"/>
    <property type="project" value="UniProtKB-UniRule"/>
</dbReference>
<keyword evidence="7" id="KW-0449">Lipoprotein</keyword>